<keyword evidence="3" id="KW-1185">Reference proteome</keyword>
<dbReference type="GO" id="GO:0052621">
    <property type="term" value="F:diguanylate cyclase activity"/>
    <property type="evidence" value="ECO:0007669"/>
    <property type="project" value="TreeGrafter"/>
</dbReference>
<protein>
    <recommendedName>
        <fullName evidence="1">GGDEF domain-containing protein</fullName>
    </recommendedName>
</protein>
<accession>A0A8J3AA85</accession>
<dbReference type="RefSeq" id="WP_130650122.1">
    <property type="nucleotide sequence ID" value="NZ_BMHA01000011.1"/>
</dbReference>
<dbReference type="InterPro" id="IPR043128">
    <property type="entry name" value="Rev_trsase/Diguanyl_cyclase"/>
</dbReference>
<dbReference type="InterPro" id="IPR000160">
    <property type="entry name" value="GGDEF_dom"/>
</dbReference>
<reference evidence="2" key="1">
    <citation type="journal article" date="2014" name="Int. J. Syst. Evol. Microbiol.">
        <title>Complete genome sequence of Corynebacterium casei LMG S-19264T (=DSM 44701T), isolated from a smear-ripened cheese.</title>
        <authorList>
            <consortium name="US DOE Joint Genome Institute (JGI-PGF)"/>
            <person name="Walter F."/>
            <person name="Albersmeier A."/>
            <person name="Kalinowski J."/>
            <person name="Ruckert C."/>
        </authorList>
    </citation>
    <scope>NUCLEOTIDE SEQUENCE</scope>
    <source>
        <strain evidence="2">CGMCC 1.14988</strain>
    </source>
</reference>
<evidence type="ECO:0000259" key="1">
    <source>
        <dbReference type="PROSITE" id="PS50887"/>
    </source>
</evidence>
<dbReference type="PANTHER" id="PTHR45138:SF9">
    <property type="entry name" value="DIGUANYLATE CYCLASE DGCM-RELATED"/>
    <property type="match status" value="1"/>
</dbReference>
<comment type="caution">
    <text evidence="2">The sequence shown here is derived from an EMBL/GenBank/DDBJ whole genome shotgun (WGS) entry which is preliminary data.</text>
</comment>
<dbReference type="PANTHER" id="PTHR45138">
    <property type="entry name" value="REGULATORY COMPONENTS OF SENSORY TRANSDUCTION SYSTEM"/>
    <property type="match status" value="1"/>
</dbReference>
<feature type="domain" description="GGDEF" evidence="1">
    <location>
        <begin position="156"/>
        <end position="290"/>
    </location>
</feature>
<dbReference type="SUPFAM" id="SSF55073">
    <property type="entry name" value="Nucleotide cyclase"/>
    <property type="match status" value="1"/>
</dbReference>
<dbReference type="InterPro" id="IPR050469">
    <property type="entry name" value="Diguanylate_Cyclase"/>
</dbReference>
<dbReference type="OrthoDB" id="23692at2"/>
<organism evidence="2 3">
    <name type="scientific">Egicoccus halophilus</name>
    <dbReference type="NCBI Taxonomy" id="1670830"/>
    <lineage>
        <taxon>Bacteria</taxon>
        <taxon>Bacillati</taxon>
        <taxon>Actinomycetota</taxon>
        <taxon>Nitriliruptoria</taxon>
        <taxon>Egicoccales</taxon>
        <taxon>Egicoccaceae</taxon>
        <taxon>Egicoccus</taxon>
    </lineage>
</organism>
<dbReference type="CDD" id="cd01949">
    <property type="entry name" value="GGDEF"/>
    <property type="match status" value="1"/>
</dbReference>
<sequence length="293" mass="31041">MGRPTLPGTTRTRLTEAAAALRPRPVRIAVLAGSLAVSVGLHLALGDGNVAWLLAPIVLLAGLAGGVRPALGYAGAAALAHLAVDLTQQPSPADTIGFLARSAALPWLAVVGAAGTDLARAKEKAVQRSVREDPVTGLLNVRVFYDQLAQLRRAEEPFTILLADIRGMRTLNERWGHPTGTEAVRVLAHVLRRASGKELRACRLGSDEVAMALTGSERERAGDILQHVVTRLHDEQVVLPDGSWFEVHAAYGLARYPEDAGDEVSLLRAADRAKERAKAAGLDRAAAADGRVL</sequence>
<dbReference type="Pfam" id="PF00990">
    <property type="entry name" value="GGDEF"/>
    <property type="match status" value="1"/>
</dbReference>
<dbReference type="NCBIfam" id="TIGR00254">
    <property type="entry name" value="GGDEF"/>
    <property type="match status" value="1"/>
</dbReference>
<dbReference type="Proteomes" id="UP000650511">
    <property type="component" value="Unassembled WGS sequence"/>
</dbReference>
<dbReference type="EMBL" id="BMHA01000011">
    <property type="protein sequence ID" value="GGI08362.1"/>
    <property type="molecule type" value="Genomic_DNA"/>
</dbReference>
<dbReference type="Gene3D" id="3.30.70.270">
    <property type="match status" value="1"/>
</dbReference>
<evidence type="ECO:0000313" key="3">
    <source>
        <dbReference type="Proteomes" id="UP000650511"/>
    </source>
</evidence>
<reference evidence="2" key="2">
    <citation type="submission" date="2020-09" db="EMBL/GenBank/DDBJ databases">
        <authorList>
            <person name="Sun Q."/>
            <person name="Zhou Y."/>
        </authorList>
    </citation>
    <scope>NUCLEOTIDE SEQUENCE</scope>
    <source>
        <strain evidence="2">CGMCC 1.14988</strain>
    </source>
</reference>
<dbReference type="AlphaFoldDB" id="A0A8J3AA85"/>
<evidence type="ECO:0000313" key="2">
    <source>
        <dbReference type="EMBL" id="GGI08362.1"/>
    </source>
</evidence>
<dbReference type="InterPro" id="IPR029787">
    <property type="entry name" value="Nucleotide_cyclase"/>
</dbReference>
<dbReference type="SMART" id="SM00267">
    <property type="entry name" value="GGDEF"/>
    <property type="match status" value="1"/>
</dbReference>
<proteinExistence type="predicted"/>
<gene>
    <name evidence="2" type="ORF">GCM10011354_28710</name>
</gene>
<name>A0A8J3AA85_9ACTN</name>
<dbReference type="PROSITE" id="PS50887">
    <property type="entry name" value="GGDEF"/>
    <property type="match status" value="1"/>
</dbReference>